<dbReference type="Proteomes" id="UP001199355">
    <property type="component" value="Unassembled WGS sequence"/>
</dbReference>
<keyword evidence="1" id="KW-0812">Transmembrane</keyword>
<dbReference type="RefSeq" id="WP_021915613.1">
    <property type="nucleotide sequence ID" value="NZ_JAJEQF010000022.1"/>
</dbReference>
<comment type="caution">
    <text evidence="3">The sequence shown here is derived from an EMBL/GenBank/DDBJ whole genome shotgun (WGS) entry which is preliminary data.</text>
</comment>
<name>A0AAE3AUA1_9FIRM</name>
<evidence type="ECO:0000259" key="2">
    <source>
        <dbReference type="Pfam" id="PF13490"/>
    </source>
</evidence>
<keyword evidence="1" id="KW-1133">Transmembrane helix</keyword>
<dbReference type="EMBL" id="JAJEQF010000022">
    <property type="protein sequence ID" value="MCC2167894.1"/>
    <property type="molecule type" value="Genomic_DNA"/>
</dbReference>
<dbReference type="AlphaFoldDB" id="A0AAE3AUA1"/>
<feature type="domain" description="Putative zinc-finger" evidence="2">
    <location>
        <begin position="6"/>
        <end position="39"/>
    </location>
</feature>
<keyword evidence="4" id="KW-1185">Reference proteome</keyword>
<dbReference type="Pfam" id="PF13490">
    <property type="entry name" value="zf-HC2"/>
    <property type="match status" value="1"/>
</dbReference>
<keyword evidence="1" id="KW-0472">Membrane</keyword>
<accession>A0AAE3AUA1</accession>
<dbReference type="InterPro" id="IPR027383">
    <property type="entry name" value="Znf_put"/>
</dbReference>
<proteinExistence type="predicted"/>
<sequence length="109" mass="12541">MTDLDCKQTEKLIPQFLKDELDNRTEKKFLNHVDGCSSCLEELSIQFLVTTGMQRLENGDTFDLNRELRMRIDTEKRHLHILSSLQHGLYATEAMAILAATMILTMVVL</sequence>
<organism evidence="3 4">
    <name type="scientific">Gallintestinimicrobium propionicum</name>
    <dbReference type="NCBI Taxonomy" id="2981770"/>
    <lineage>
        <taxon>Bacteria</taxon>
        <taxon>Bacillati</taxon>
        <taxon>Bacillota</taxon>
        <taxon>Clostridia</taxon>
        <taxon>Lachnospirales</taxon>
        <taxon>Lachnospiraceae</taxon>
        <taxon>Gallintestinimicrobium</taxon>
    </lineage>
</organism>
<evidence type="ECO:0000313" key="3">
    <source>
        <dbReference type="EMBL" id="MCC2167894.1"/>
    </source>
</evidence>
<gene>
    <name evidence="3" type="ORF">LKD45_09350</name>
</gene>
<feature type="transmembrane region" description="Helical" evidence="1">
    <location>
        <begin position="87"/>
        <end position="108"/>
    </location>
</feature>
<evidence type="ECO:0000313" key="4">
    <source>
        <dbReference type="Proteomes" id="UP001199355"/>
    </source>
</evidence>
<reference evidence="3 4" key="1">
    <citation type="submission" date="2021-10" db="EMBL/GenBank/DDBJ databases">
        <title>Anaerobic single-cell dispensing facilitates the cultivation of human gut bacteria.</title>
        <authorList>
            <person name="Afrizal A."/>
        </authorList>
    </citation>
    <scope>NUCLEOTIDE SEQUENCE [LARGE SCALE GENOMIC DNA]</scope>
    <source>
        <strain evidence="3 4">CLA-AA-H244</strain>
    </source>
</reference>
<evidence type="ECO:0000256" key="1">
    <source>
        <dbReference type="SAM" id="Phobius"/>
    </source>
</evidence>
<protein>
    <submittedName>
        <fullName evidence="3">Zf-HC2 domain-containing protein</fullName>
    </submittedName>
</protein>